<keyword evidence="1" id="KW-0472">Membrane</keyword>
<evidence type="ECO:0000313" key="3">
    <source>
        <dbReference type="Proteomes" id="UP001589943"/>
    </source>
</evidence>
<feature type="transmembrane region" description="Helical" evidence="1">
    <location>
        <begin position="193"/>
        <end position="214"/>
    </location>
</feature>
<feature type="transmembrane region" description="Helical" evidence="1">
    <location>
        <begin position="88"/>
        <end position="108"/>
    </location>
</feature>
<organism evidence="2 3">
    <name type="scientific">Novosphingobium aquiterrae</name>
    <dbReference type="NCBI Taxonomy" id="624388"/>
    <lineage>
        <taxon>Bacteria</taxon>
        <taxon>Pseudomonadati</taxon>
        <taxon>Pseudomonadota</taxon>
        <taxon>Alphaproteobacteria</taxon>
        <taxon>Sphingomonadales</taxon>
        <taxon>Sphingomonadaceae</taxon>
        <taxon>Novosphingobium</taxon>
    </lineage>
</organism>
<feature type="transmembrane region" description="Helical" evidence="1">
    <location>
        <begin position="54"/>
        <end position="76"/>
    </location>
</feature>
<proteinExistence type="predicted"/>
<dbReference type="Pfam" id="PF04143">
    <property type="entry name" value="Sulf_transp"/>
    <property type="match status" value="1"/>
</dbReference>
<dbReference type="Proteomes" id="UP001589943">
    <property type="component" value="Unassembled WGS sequence"/>
</dbReference>
<evidence type="ECO:0000313" key="2">
    <source>
        <dbReference type="EMBL" id="MFC0588276.1"/>
    </source>
</evidence>
<feature type="transmembrane region" description="Helical" evidence="1">
    <location>
        <begin position="258"/>
        <end position="278"/>
    </location>
</feature>
<keyword evidence="3" id="KW-1185">Reference proteome</keyword>
<keyword evidence="1" id="KW-0812">Transmembrane</keyword>
<dbReference type="EMBL" id="JBHLTL010000001">
    <property type="protein sequence ID" value="MFC0588276.1"/>
    <property type="molecule type" value="Genomic_DNA"/>
</dbReference>
<accession>A0ABV6PEN0</accession>
<feature type="transmembrane region" description="Helical" evidence="1">
    <location>
        <begin position="152"/>
        <end position="172"/>
    </location>
</feature>
<evidence type="ECO:0000256" key="1">
    <source>
        <dbReference type="SAM" id="Phobius"/>
    </source>
</evidence>
<keyword evidence="1" id="KW-1133">Transmembrane helix</keyword>
<feature type="transmembrane region" description="Helical" evidence="1">
    <location>
        <begin position="226"/>
        <end position="246"/>
    </location>
</feature>
<reference evidence="2 3" key="1">
    <citation type="submission" date="2024-09" db="EMBL/GenBank/DDBJ databases">
        <authorList>
            <person name="Sun Q."/>
            <person name="Mori K."/>
        </authorList>
    </citation>
    <scope>NUCLEOTIDE SEQUENCE [LARGE SCALE GENOMIC DNA]</scope>
    <source>
        <strain evidence="2 3">NCAIM B.02537</strain>
    </source>
</reference>
<feature type="transmembrane region" description="Helical" evidence="1">
    <location>
        <begin position="120"/>
        <end position="140"/>
    </location>
</feature>
<name>A0ABV6PEN0_9SPHN</name>
<gene>
    <name evidence="2" type="ORF">ACFFF7_02505</name>
</gene>
<feature type="transmembrane region" description="Helical" evidence="1">
    <location>
        <begin position="15"/>
        <end position="42"/>
    </location>
</feature>
<dbReference type="RefSeq" id="WP_379479783.1">
    <property type="nucleotide sequence ID" value="NZ_JBHLTL010000001.1"/>
</dbReference>
<dbReference type="InterPro" id="IPR007272">
    <property type="entry name" value="Sulf_transp_TsuA/YedE"/>
</dbReference>
<sequence length="333" mass="35125">MAAIPMGFPADHQLVAFLVAMLAAALMGFAIQQGGTCMVGAVSQIVTECRTGRAMALAECCLWVVALGMAGLVAGLHFQASPAFPVDFMVATGGLLLGFGAWLNDACVFGSIARIGNRDFNYLFTPPGYFLGSLTHARFAGDGLPSMPMSPLPGKATVLLLLLFAGSVIVSLRQLRALQRSGLKRRQLWDYRHATITIGIAFVALAVLAGPWTYTEALWRAAHRRSMPSLGDIVLFAALLAGAVIGGRKIARTVKLSARRALFCLIGGALMGLGAALVPGGNDNLILAGLPWLQPHAWLAIGAMALTIAAGLLVGRVWRKLFQAGFESRASRV</sequence>
<feature type="transmembrane region" description="Helical" evidence="1">
    <location>
        <begin position="298"/>
        <end position="318"/>
    </location>
</feature>
<comment type="caution">
    <text evidence="2">The sequence shown here is derived from an EMBL/GenBank/DDBJ whole genome shotgun (WGS) entry which is preliminary data.</text>
</comment>
<protein>
    <submittedName>
        <fullName evidence="2">YeeE/YedE thiosulfate transporter family protein</fullName>
    </submittedName>
</protein>